<dbReference type="GeneID" id="3661305"/>
<evidence type="ECO:0000256" key="1">
    <source>
        <dbReference type="SAM" id="Phobius"/>
    </source>
</evidence>
<evidence type="ECO:0008006" key="4">
    <source>
        <dbReference type="Google" id="ProtNLM"/>
    </source>
</evidence>
<dbReference type="KEGG" id="tbr:Tb09.v1.0880"/>
<feature type="transmembrane region" description="Helical" evidence="1">
    <location>
        <begin position="49"/>
        <end position="70"/>
    </location>
</feature>
<keyword evidence="3" id="KW-1185">Reference proteome</keyword>
<gene>
    <name evidence="2" type="ORF">Tb09.v1.0880</name>
</gene>
<reference evidence="2 3" key="1">
    <citation type="journal article" date="2005" name="Science">
        <title>Comparative genomics of trypanosomatid parasitic protozoa.</title>
        <authorList>
            <person name="El-Sayed N.M."/>
            <person name="Myler P.J."/>
            <person name="Blandin G."/>
            <person name="Berriman M."/>
            <person name="Crabtree J."/>
            <person name="Aggarwal G."/>
            <person name="Caler E."/>
            <person name="Renauld H."/>
            <person name="Worthey E.A."/>
            <person name="Hertz-Fowler C."/>
            <person name="Ghedin E."/>
            <person name="Peacock C."/>
            <person name="Bartholomeu D.C."/>
            <person name="Haas B.J."/>
            <person name="Tran A.N."/>
            <person name="Wortman J.R."/>
            <person name="Alsmark U.C."/>
            <person name="Angiuoli S."/>
            <person name="Anupama A."/>
            <person name="Badger J."/>
            <person name="Bringaud F."/>
            <person name="Cadag E."/>
            <person name="Carlton J.M."/>
            <person name="Cerqueira G.C."/>
            <person name="Creasy T."/>
            <person name="Delcher A.L."/>
            <person name="Djikeng A."/>
            <person name="Embley T.M."/>
            <person name="Hauser C."/>
            <person name="Ivens A.C."/>
            <person name="Kummerfeld S.K."/>
            <person name="Pereira-Leal J.B."/>
            <person name="Nilsson D."/>
            <person name="Peterson J."/>
            <person name="Salzberg S.L."/>
            <person name="Shallom J."/>
            <person name="Silva J.C."/>
            <person name="Sundaram J."/>
            <person name="Westenberger S."/>
            <person name="White O."/>
            <person name="Melville S.E."/>
            <person name="Donelson J.E."/>
            <person name="Andersson B."/>
            <person name="Stuart K.D."/>
            <person name="Hall N."/>
        </authorList>
    </citation>
    <scope>NUCLEOTIDE SEQUENCE [LARGE SCALE GENOMIC DNA]</scope>
    <source>
        <strain evidence="2 3">927/4 GUTat10.1</strain>
    </source>
</reference>
<name>Q38CQ6_TRYB2</name>
<evidence type="ECO:0000313" key="3">
    <source>
        <dbReference type="Proteomes" id="UP000008524"/>
    </source>
</evidence>
<dbReference type="EMBL" id="CM000207">
    <property type="protein sequence ID" value="EAN77414.1"/>
    <property type="molecule type" value="Genomic_DNA"/>
</dbReference>
<reference evidence="2 3" key="2">
    <citation type="journal article" date="2005" name="Science">
        <title>The genome of the African trypanosome Trypanosoma brucei.</title>
        <authorList>
            <person name="Berriman M."/>
            <person name="Ghedin E."/>
            <person name="Hertz-Fowler C."/>
            <person name="Blandin G."/>
            <person name="Renauld H."/>
            <person name="Bartholomeu D.C."/>
            <person name="Lennard N.J."/>
            <person name="Caler E."/>
            <person name="Hamlin N.E."/>
            <person name="Haas B."/>
            <person name="Bohme U."/>
            <person name="Hannick L."/>
            <person name="Aslett M.A."/>
            <person name="Shallom J."/>
            <person name="Marcello L."/>
            <person name="Hou L."/>
            <person name="Wickstead B."/>
            <person name="Alsmark U.C."/>
            <person name="Arrowsmith C."/>
            <person name="Atkin R.J."/>
            <person name="Barron A.J."/>
            <person name="Bringaud F."/>
            <person name="Brooks K."/>
            <person name="Carrington M."/>
            <person name="Cherevach I."/>
            <person name="Chillingworth T.J."/>
            <person name="Churcher C."/>
            <person name="Clark L.N."/>
            <person name="Corton C.H."/>
            <person name="Cronin A."/>
            <person name="Davies R.M."/>
            <person name="Doggett J."/>
            <person name="Djikeng A."/>
            <person name="Feldblyum T."/>
            <person name="Field M.C."/>
            <person name="Fraser A."/>
            <person name="Goodhead I."/>
            <person name="Hance Z."/>
            <person name="Harper D."/>
            <person name="Harris B.R."/>
            <person name="Hauser H."/>
            <person name="Hostetler J."/>
            <person name="Ivens A."/>
            <person name="Jagels K."/>
            <person name="Johnson D."/>
            <person name="Johnson J."/>
            <person name="Jones K."/>
            <person name="Kerhornou A.X."/>
            <person name="Koo H."/>
            <person name="Larke N."/>
            <person name="Landfear S."/>
            <person name="Larkin C."/>
            <person name="Leech V."/>
            <person name="Line A."/>
            <person name="Lord A."/>
            <person name="Macleod A."/>
            <person name="Mooney P.J."/>
            <person name="Moule S."/>
            <person name="Martin D.M."/>
            <person name="Morgan G.W."/>
            <person name="Mungall K."/>
            <person name="Norbertczak H."/>
            <person name="Ormond D."/>
            <person name="Pai G."/>
            <person name="Peacock C.S."/>
            <person name="Peterson J."/>
            <person name="Quail M.A."/>
            <person name="Rabbinowitsch E."/>
            <person name="Rajandream M.A."/>
            <person name="Reitter C."/>
            <person name="Salzberg S.L."/>
            <person name="Sanders M."/>
            <person name="Schobel S."/>
            <person name="Sharp S."/>
            <person name="Simmonds M."/>
            <person name="Simpson A.J."/>
            <person name="Tallon L."/>
            <person name="Turner C.M."/>
            <person name="Tait A."/>
            <person name="Tivey A.R."/>
            <person name="Van Aken S."/>
            <person name="Walker D."/>
            <person name="Wanless D."/>
            <person name="Wang S."/>
            <person name="White B."/>
            <person name="White O."/>
            <person name="Whitehead S."/>
            <person name="Woodward J."/>
            <person name="Wortman J."/>
            <person name="Adams M.D."/>
            <person name="Embley T.M."/>
            <person name="Gull K."/>
            <person name="Ullu E."/>
            <person name="Barry J.D."/>
            <person name="Fairlamb A.H."/>
            <person name="Opperdoes F."/>
            <person name="Barrell B.G."/>
            <person name="Donelson J.E."/>
            <person name="Hall N."/>
            <person name="Fraser C.M."/>
            <person name="Melville S.E."/>
            <person name="El-Sayed N.M."/>
        </authorList>
    </citation>
    <scope>NUCLEOTIDE SEQUENCE [LARGE SCALE GENOMIC DNA]</scope>
    <source>
        <strain evidence="2 3">927/4 GUTat10.1</strain>
    </source>
</reference>
<proteinExistence type="predicted"/>
<feature type="transmembrane region" description="Helical" evidence="1">
    <location>
        <begin position="82"/>
        <end position="102"/>
    </location>
</feature>
<keyword evidence="1" id="KW-0812">Transmembrane</keyword>
<keyword evidence="1" id="KW-0472">Membrane</keyword>
<dbReference type="AlphaFoldDB" id="Q38CQ6"/>
<protein>
    <recommendedName>
        <fullName evidence="4">T. brucei spp.-specific protein</fullName>
    </recommendedName>
</protein>
<sequence length="113" mass="13589">MIVFKTQYIPSFFFPFLTSSFISFAPHSFNKTPCFLFPVFLSFSPSHQFTYFYCTFAIFEEVHFFCSFILHHHFYYNIRIYTLKTLSIFIIITLTIITLTNVHKIRKIKQITL</sequence>
<dbReference type="RefSeq" id="XP_827744.1">
    <property type="nucleotide sequence ID" value="XM_822651.1"/>
</dbReference>
<keyword evidence="1" id="KW-1133">Transmembrane helix</keyword>
<dbReference type="PaxDb" id="5691-EAN77414"/>
<evidence type="ECO:0000313" key="2">
    <source>
        <dbReference type="EMBL" id="EAN77414.1"/>
    </source>
</evidence>
<organism evidence="2 3">
    <name type="scientific">Trypanosoma brucei brucei (strain 927/4 GUTat10.1)</name>
    <dbReference type="NCBI Taxonomy" id="185431"/>
    <lineage>
        <taxon>Eukaryota</taxon>
        <taxon>Discoba</taxon>
        <taxon>Euglenozoa</taxon>
        <taxon>Kinetoplastea</taxon>
        <taxon>Metakinetoplastina</taxon>
        <taxon>Trypanosomatida</taxon>
        <taxon>Trypanosomatidae</taxon>
        <taxon>Trypanosoma</taxon>
    </lineage>
</organism>
<dbReference type="InParanoid" id="Q38CQ6"/>
<dbReference type="Proteomes" id="UP000008524">
    <property type="component" value="Chromosome 9"/>
</dbReference>
<accession>Q38CQ6</accession>
<feature type="transmembrane region" description="Helical" evidence="1">
    <location>
        <begin position="12"/>
        <end position="29"/>
    </location>
</feature>